<dbReference type="Proteomes" id="UP000315496">
    <property type="component" value="Chromosome 1"/>
</dbReference>
<dbReference type="SMART" id="SM00248">
    <property type="entry name" value="ANK"/>
    <property type="match status" value="6"/>
</dbReference>
<dbReference type="InterPro" id="IPR011009">
    <property type="entry name" value="Kinase-like_dom_sf"/>
</dbReference>
<dbReference type="EC" id="2.7.11.1" evidence="1"/>
<evidence type="ECO:0000256" key="9">
    <source>
        <dbReference type="PROSITE-ProRule" id="PRU10141"/>
    </source>
</evidence>
<dbReference type="InterPro" id="IPR036770">
    <property type="entry name" value="Ankyrin_rpt-contain_sf"/>
</dbReference>
<dbReference type="SMART" id="SM00220">
    <property type="entry name" value="S_TKc"/>
    <property type="match status" value="1"/>
</dbReference>
<evidence type="ECO:0000256" key="1">
    <source>
        <dbReference type="ARBA" id="ARBA00012513"/>
    </source>
</evidence>
<dbReference type="VEuPathDB" id="GiardiaDB:GMRT_13699"/>
<evidence type="ECO:0000256" key="3">
    <source>
        <dbReference type="ARBA" id="ARBA00022679"/>
    </source>
</evidence>
<feature type="domain" description="Protein kinase" evidence="11">
    <location>
        <begin position="447"/>
        <end position="697"/>
    </location>
</feature>
<proteinExistence type="predicted"/>
<accession>A0A4Z1T967</accession>
<organism evidence="12 13">
    <name type="scientific">Giardia muris</name>
    <dbReference type="NCBI Taxonomy" id="5742"/>
    <lineage>
        <taxon>Eukaryota</taxon>
        <taxon>Metamonada</taxon>
        <taxon>Diplomonadida</taxon>
        <taxon>Hexamitidae</taxon>
        <taxon>Giardiinae</taxon>
        <taxon>Giardia</taxon>
    </lineage>
</organism>
<name>A0A4Z1T967_GIAMU</name>
<evidence type="ECO:0000256" key="8">
    <source>
        <dbReference type="ARBA" id="ARBA00048679"/>
    </source>
</evidence>
<dbReference type="EMBL" id="VDLU01000001">
    <property type="protein sequence ID" value="TNJ30683.1"/>
    <property type="molecule type" value="Genomic_DNA"/>
</dbReference>
<keyword evidence="13" id="KW-1185">Reference proteome</keyword>
<feature type="binding site" evidence="9">
    <location>
        <position position="474"/>
    </location>
    <ligand>
        <name>ATP</name>
        <dbReference type="ChEBI" id="CHEBI:30616"/>
    </ligand>
</feature>
<dbReference type="Pfam" id="PF12796">
    <property type="entry name" value="Ank_2"/>
    <property type="match status" value="3"/>
</dbReference>
<feature type="coiled-coil region" evidence="10">
    <location>
        <begin position="211"/>
        <end position="326"/>
    </location>
</feature>
<evidence type="ECO:0000259" key="11">
    <source>
        <dbReference type="PROSITE" id="PS50011"/>
    </source>
</evidence>
<dbReference type="PANTHER" id="PTHR44899:SF3">
    <property type="entry name" value="SERINE_THREONINE-PROTEIN KINASE NEK1"/>
    <property type="match status" value="1"/>
</dbReference>
<keyword evidence="10" id="KW-0175">Coiled coil</keyword>
<dbReference type="PROSITE" id="PS00107">
    <property type="entry name" value="PROTEIN_KINASE_ATP"/>
    <property type="match status" value="1"/>
</dbReference>
<evidence type="ECO:0000256" key="2">
    <source>
        <dbReference type="ARBA" id="ARBA00022527"/>
    </source>
</evidence>
<evidence type="ECO:0000256" key="7">
    <source>
        <dbReference type="ARBA" id="ARBA00047899"/>
    </source>
</evidence>
<dbReference type="GO" id="GO:0004674">
    <property type="term" value="F:protein serine/threonine kinase activity"/>
    <property type="evidence" value="ECO:0007669"/>
    <property type="project" value="UniProtKB-KW"/>
</dbReference>
<keyword evidence="6 9" id="KW-0067">ATP-binding</keyword>
<dbReference type="GO" id="GO:0005524">
    <property type="term" value="F:ATP binding"/>
    <property type="evidence" value="ECO:0007669"/>
    <property type="project" value="UniProtKB-UniRule"/>
</dbReference>
<evidence type="ECO:0000256" key="6">
    <source>
        <dbReference type="ARBA" id="ARBA00022840"/>
    </source>
</evidence>
<dbReference type="OrthoDB" id="354826at2759"/>
<keyword evidence="2" id="KW-0723">Serine/threonine-protein kinase</keyword>
<sequence length="697" mass="77932">MSFTRLMEAATRGNLEGVRANLGDLKKVDENGNTALIMAAYNGHKDCIFLLKKELGMQNSYSWTALMYAACYGKEKCVRLLLSEAGKSTMEGSGILISDELEVSFPAGITALMIAVHQNHPEIVELLLPYEQGMTDSNGHTAKWYAHNSSWEGDFTRVRELLENEGTERKPPPSPDLLDQKYVNDPSVEMESIERQHTLFNSAPDETRNGLSFLKDQLEKFREMYETSNKRVCEAEKSLTDAREEVSSLKQQLNNAIDESKRHAEMCEDLRRASDQNRALINALTTEKATLQEQLSKAIEDLKKELADQKARILALEEENARLRGESLITAVNGEDLKAIRKRLDQAGQKDSSGMTALMHAASRGQTEVVRLLRPLEARLQDGRGWTALMHAVGGGHEECVGLLLLERDLKDGEGRTAAEHAVDEKMRKVLVHQPSFPRLPDSLSGYHLTAVLGRGAFGDVYAGHGNSRNVAVKVVSLGGHDDEERELLRREAEIFPSLDHPNVIRCLGTGKDNFEDTFVLVMDLCCGDLCEEMNRRKKANSSYSDQEIWKTIREVADALTYLHEKKLVHRDLKPENIFFGQDGRCVLGDFGVAKVLEDSSWMATHAGTQSYMAPEIYRGEGYNKSVDIWAMGVVAYEMCTGDRPFESVAAILEKTPAPHLEGRPSDLATLISRMLSRDPKDRPAARDVLEEAMRHQ</sequence>
<dbReference type="Gene3D" id="1.10.510.10">
    <property type="entry name" value="Transferase(Phosphotransferase) domain 1"/>
    <property type="match status" value="1"/>
</dbReference>
<dbReference type="InterPro" id="IPR000719">
    <property type="entry name" value="Prot_kinase_dom"/>
</dbReference>
<comment type="catalytic activity">
    <reaction evidence="7">
        <text>L-threonyl-[protein] + ATP = O-phospho-L-threonyl-[protein] + ADP + H(+)</text>
        <dbReference type="Rhea" id="RHEA:46608"/>
        <dbReference type="Rhea" id="RHEA-COMP:11060"/>
        <dbReference type="Rhea" id="RHEA-COMP:11605"/>
        <dbReference type="ChEBI" id="CHEBI:15378"/>
        <dbReference type="ChEBI" id="CHEBI:30013"/>
        <dbReference type="ChEBI" id="CHEBI:30616"/>
        <dbReference type="ChEBI" id="CHEBI:61977"/>
        <dbReference type="ChEBI" id="CHEBI:456216"/>
        <dbReference type="EC" id="2.7.11.1"/>
    </reaction>
</comment>
<keyword evidence="5 12" id="KW-0418">Kinase</keyword>
<evidence type="ECO:0000256" key="4">
    <source>
        <dbReference type="ARBA" id="ARBA00022741"/>
    </source>
</evidence>
<evidence type="ECO:0000256" key="5">
    <source>
        <dbReference type="ARBA" id="ARBA00022777"/>
    </source>
</evidence>
<dbReference type="InterPro" id="IPR051131">
    <property type="entry name" value="NEK_Ser/Thr_kinase_NIMA"/>
</dbReference>
<dbReference type="SUPFAM" id="SSF56112">
    <property type="entry name" value="Protein kinase-like (PK-like)"/>
    <property type="match status" value="1"/>
</dbReference>
<evidence type="ECO:0000256" key="10">
    <source>
        <dbReference type="SAM" id="Coils"/>
    </source>
</evidence>
<dbReference type="InterPro" id="IPR002110">
    <property type="entry name" value="Ankyrin_rpt"/>
</dbReference>
<keyword evidence="4 9" id="KW-0547">Nucleotide-binding</keyword>
<reference evidence="12 13" key="1">
    <citation type="submission" date="2019-05" db="EMBL/GenBank/DDBJ databases">
        <title>The compact genome of Giardia muris reveals important steps in the evolution of intestinal protozoan parasites.</title>
        <authorList>
            <person name="Xu F."/>
            <person name="Jimenez-Gonzalez A."/>
            <person name="Einarsson E."/>
            <person name="Astvaldsson A."/>
            <person name="Peirasmaki D."/>
            <person name="Eckmann L."/>
            <person name="Andersson J.O."/>
            <person name="Svard S.G."/>
            <person name="Jerlstrom-Hultqvist J."/>
        </authorList>
    </citation>
    <scope>NUCLEOTIDE SEQUENCE [LARGE SCALE GENOMIC DNA]</scope>
    <source>
        <strain evidence="12 13">Roberts-Thomson</strain>
    </source>
</reference>
<dbReference type="AlphaFoldDB" id="A0A4Z1T967"/>
<evidence type="ECO:0000313" key="13">
    <source>
        <dbReference type="Proteomes" id="UP000315496"/>
    </source>
</evidence>
<gene>
    <name evidence="12" type="ORF">GMRT_13699</name>
</gene>
<dbReference type="InterPro" id="IPR008271">
    <property type="entry name" value="Ser/Thr_kinase_AS"/>
</dbReference>
<keyword evidence="3" id="KW-0808">Transferase</keyword>
<evidence type="ECO:0000313" key="12">
    <source>
        <dbReference type="EMBL" id="TNJ30683.1"/>
    </source>
</evidence>
<dbReference type="InterPro" id="IPR017441">
    <property type="entry name" value="Protein_kinase_ATP_BS"/>
</dbReference>
<dbReference type="Gene3D" id="1.25.40.20">
    <property type="entry name" value="Ankyrin repeat-containing domain"/>
    <property type="match status" value="2"/>
</dbReference>
<protein>
    <recommendedName>
        <fullName evidence="1">non-specific serine/threonine protein kinase</fullName>
        <ecNumber evidence="1">2.7.11.1</ecNumber>
    </recommendedName>
</protein>
<dbReference type="PANTHER" id="PTHR44899">
    <property type="entry name" value="CAMK FAMILY PROTEIN KINASE"/>
    <property type="match status" value="1"/>
</dbReference>
<dbReference type="PROSITE" id="PS50011">
    <property type="entry name" value="PROTEIN_KINASE_DOM"/>
    <property type="match status" value="1"/>
</dbReference>
<dbReference type="SUPFAM" id="SSF48403">
    <property type="entry name" value="Ankyrin repeat"/>
    <property type="match status" value="1"/>
</dbReference>
<dbReference type="Pfam" id="PF00069">
    <property type="entry name" value="Pkinase"/>
    <property type="match status" value="1"/>
</dbReference>
<comment type="caution">
    <text evidence="12">The sequence shown here is derived from an EMBL/GenBank/DDBJ whole genome shotgun (WGS) entry which is preliminary data.</text>
</comment>
<dbReference type="PROSITE" id="PS00108">
    <property type="entry name" value="PROTEIN_KINASE_ST"/>
    <property type="match status" value="1"/>
</dbReference>
<comment type="catalytic activity">
    <reaction evidence="8">
        <text>L-seryl-[protein] + ATP = O-phospho-L-seryl-[protein] + ADP + H(+)</text>
        <dbReference type="Rhea" id="RHEA:17989"/>
        <dbReference type="Rhea" id="RHEA-COMP:9863"/>
        <dbReference type="Rhea" id="RHEA-COMP:11604"/>
        <dbReference type="ChEBI" id="CHEBI:15378"/>
        <dbReference type="ChEBI" id="CHEBI:29999"/>
        <dbReference type="ChEBI" id="CHEBI:30616"/>
        <dbReference type="ChEBI" id="CHEBI:83421"/>
        <dbReference type="ChEBI" id="CHEBI:456216"/>
        <dbReference type="EC" id="2.7.11.1"/>
    </reaction>
</comment>